<evidence type="ECO:0000256" key="6">
    <source>
        <dbReference type="SAM" id="SignalP"/>
    </source>
</evidence>
<keyword evidence="8" id="KW-1185">Reference proteome</keyword>
<dbReference type="EMBL" id="JANAVB010038020">
    <property type="protein sequence ID" value="KAJ6801382.1"/>
    <property type="molecule type" value="Genomic_DNA"/>
</dbReference>
<dbReference type="GO" id="GO:0005794">
    <property type="term" value="C:Golgi apparatus"/>
    <property type="evidence" value="ECO:0007669"/>
    <property type="project" value="TreeGrafter"/>
</dbReference>
<evidence type="ECO:0000256" key="1">
    <source>
        <dbReference type="ARBA" id="ARBA00004877"/>
    </source>
</evidence>
<organism evidence="7 8">
    <name type="scientific">Iris pallida</name>
    <name type="common">Sweet iris</name>
    <dbReference type="NCBI Taxonomy" id="29817"/>
    <lineage>
        <taxon>Eukaryota</taxon>
        <taxon>Viridiplantae</taxon>
        <taxon>Streptophyta</taxon>
        <taxon>Embryophyta</taxon>
        <taxon>Tracheophyta</taxon>
        <taxon>Spermatophyta</taxon>
        <taxon>Magnoliopsida</taxon>
        <taxon>Liliopsida</taxon>
        <taxon>Asparagales</taxon>
        <taxon>Iridaceae</taxon>
        <taxon>Iridoideae</taxon>
        <taxon>Irideae</taxon>
        <taxon>Iris</taxon>
    </lineage>
</organism>
<dbReference type="EC" id="2.4.1.-" evidence="5"/>
<comment type="caution">
    <text evidence="7">The sequence shown here is derived from an EMBL/GenBank/DDBJ whole genome shotgun (WGS) entry which is preliminary data.</text>
</comment>
<evidence type="ECO:0000256" key="5">
    <source>
        <dbReference type="RuleBase" id="RU362027"/>
    </source>
</evidence>
<comment type="similarity">
    <text evidence="2 5">Belongs to the glycosyltransferase 8 family.</text>
</comment>
<gene>
    <name evidence="7" type="ORF">M6B38_197735</name>
</gene>
<dbReference type="InterPro" id="IPR050748">
    <property type="entry name" value="Glycosyltrans_8_dom-fam"/>
</dbReference>
<protein>
    <recommendedName>
        <fullName evidence="5">Hexosyltransferase</fullName>
        <ecNumber evidence="5">2.4.1.-</ecNumber>
    </recommendedName>
</protein>
<dbReference type="Gene3D" id="3.90.550.10">
    <property type="entry name" value="Spore Coat Polysaccharide Biosynthesis Protein SpsA, Chain A"/>
    <property type="match status" value="1"/>
</dbReference>
<evidence type="ECO:0000256" key="3">
    <source>
        <dbReference type="ARBA" id="ARBA00022676"/>
    </source>
</evidence>
<evidence type="ECO:0000313" key="8">
    <source>
        <dbReference type="Proteomes" id="UP001140949"/>
    </source>
</evidence>
<evidence type="ECO:0000256" key="4">
    <source>
        <dbReference type="ARBA" id="ARBA00022679"/>
    </source>
</evidence>
<evidence type="ECO:0000313" key="7">
    <source>
        <dbReference type="EMBL" id="KAJ6801382.1"/>
    </source>
</evidence>
<dbReference type="PANTHER" id="PTHR13778">
    <property type="entry name" value="GLYCOSYLTRANSFERASE 8 DOMAIN-CONTAINING PROTEIN"/>
    <property type="match status" value="1"/>
</dbReference>
<reference evidence="7" key="2">
    <citation type="submission" date="2023-04" db="EMBL/GenBank/DDBJ databases">
        <authorList>
            <person name="Bruccoleri R.E."/>
            <person name="Oakeley E.J."/>
            <person name="Faust A.-M."/>
            <person name="Dessus-Babus S."/>
            <person name="Altorfer M."/>
            <person name="Burckhardt D."/>
            <person name="Oertli M."/>
            <person name="Naumann U."/>
            <person name="Petersen F."/>
            <person name="Wong J."/>
        </authorList>
    </citation>
    <scope>NUCLEOTIDE SEQUENCE</scope>
    <source>
        <strain evidence="7">GSM-AAB239-AS_SAM_17_03QT</strain>
        <tissue evidence="7">Leaf</tissue>
    </source>
</reference>
<dbReference type="Proteomes" id="UP001140949">
    <property type="component" value="Unassembled WGS sequence"/>
</dbReference>
<sequence length="373" mass="42380">MASPSPSPSSSSSLSTPLFFFLIIFLFFFSCSEATRSFPAHKPTFLQAPLHPHCSSSINNGEDIHIAMTLDSKYFRGTVAAIFSLLNHSSCPDQLHFHFIVDTADSSSSRSSSSSLLLLSIFPSLRFSLYPFLPHRRSLSPLISSSLRKALENPLNYARNYLPDLLPRSITKVLYLDSDVLVLDDIANLWNNHNHNNATSSSVVAAPEYCHVDFRRYFNRNFWEKKGGMEVFRNRRSPSPCYFNTGVMLIRLDRWREGGYTRRIEGWMRLHREERMYELGSLPPLLLAFAGDVEPVDHRWNQHGLGGDNATGKCRELHPGPASLLHWSGKGKPWDRLDDGRPCPVDLLWEPYDLYVRGSSLLSPSSSSYSTYW</sequence>
<proteinExistence type="inferred from homology"/>
<feature type="signal peptide" evidence="6">
    <location>
        <begin position="1"/>
        <end position="34"/>
    </location>
</feature>
<name>A0AAX6EBF4_IRIPA</name>
<keyword evidence="4" id="KW-0808">Transferase</keyword>
<dbReference type="PANTHER" id="PTHR13778:SF40">
    <property type="entry name" value="GALACTURONOSYLTRANSFERASE-LIKE 9-RELATED"/>
    <property type="match status" value="1"/>
</dbReference>
<comment type="pathway">
    <text evidence="1">Glycan metabolism; pectin biosynthesis.</text>
</comment>
<dbReference type="SUPFAM" id="SSF53448">
    <property type="entry name" value="Nucleotide-diphospho-sugar transferases"/>
    <property type="match status" value="1"/>
</dbReference>
<feature type="chain" id="PRO_5043377025" description="Hexosyltransferase" evidence="6">
    <location>
        <begin position="35"/>
        <end position="373"/>
    </location>
</feature>
<dbReference type="InterPro" id="IPR029044">
    <property type="entry name" value="Nucleotide-diphossugar_trans"/>
</dbReference>
<accession>A0AAX6EBF4</accession>
<reference evidence="7" key="1">
    <citation type="journal article" date="2023" name="GigaByte">
        <title>Genome assembly of the bearded iris, Iris pallida Lam.</title>
        <authorList>
            <person name="Bruccoleri R.E."/>
            <person name="Oakeley E.J."/>
            <person name="Faust A.M.E."/>
            <person name="Altorfer M."/>
            <person name="Dessus-Babus S."/>
            <person name="Burckhardt D."/>
            <person name="Oertli M."/>
            <person name="Naumann U."/>
            <person name="Petersen F."/>
            <person name="Wong J."/>
        </authorList>
    </citation>
    <scope>NUCLEOTIDE SEQUENCE</scope>
    <source>
        <strain evidence="7">GSM-AAB239-AS_SAM_17_03QT</strain>
    </source>
</reference>
<keyword evidence="6" id="KW-0732">Signal</keyword>
<evidence type="ECO:0000256" key="2">
    <source>
        <dbReference type="ARBA" id="ARBA00006351"/>
    </source>
</evidence>
<dbReference type="Pfam" id="PF01501">
    <property type="entry name" value="Glyco_transf_8"/>
    <property type="match status" value="1"/>
</dbReference>
<dbReference type="GO" id="GO:0016757">
    <property type="term" value="F:glycosyltransferase activity"/>
    <property type="evidence" value="ECO:0007669"/>
    <property type="project" value="UniProtKB-KW"/>
</dbReference>
<keyword evidence="3" id="KW-0328">Glycosyltransferase</keyword>
<dbReference type="InterPro" id="IPR002495">
    <property type="entry name" value="Glyco_trans_8"/>
</dbReference>
<dbReference type="AlphaFoldDB" id="A0AAX6EBF4"/>